<dbReference type="Proteomes" id="UP001159363">
    <property type="component" value="Chromosome 9"/>
</dbReference>
<reference evidence="1 2" key="1">
    <citation type="submission" date="2023-02" db="EMBL/GenBank/DDBJ databases">
        <title>LHISI_Scaffold_Assembly.</title>
        <authorList>
            <person name="Stuart O.P."/>
            <person name="Cleave R."/>
            <person name="Magrath M.J.L."/>
            <person name="Mikheyev A.S."/>
        </authorList>
    </citation>
    <scope>NUCLEOTIDE SEQUENCE [LARGE SCALE GENOMIC DNA]</scope>
    <source>
        <strain evidence="1">Daus_M_001</strain>
        <tissue evidence="1">Leg muscle</tissue>
    </source>
</reference>
<sequence length="1060" mass="115765">MPGIFLNAAPTEQMPIADKTKARLLYFSFCTEIAVVVVPPLPRRWWLFLPCPGGGGCCTLAKAVVVVPPLPRRWWLLLPCQGGGGCYSLAKAVVVVPPLPRRVVLFLPCPGGGGCCSLAQAVVVVAPLPRRWWLLLPCQGGGGCSSLAQAVVVVPPLPRRWWLFLPCQGGGGCSSLAQAVVVVAPLPRRWWLFLPCQGGGGCSSLAQAVVVVPPLPRRWWLFLPCPGGGGCSSPLPRRWWLLLPSQGGGGCSSLAQAVVVLFLPCPGGGGCSSLAKAVVVVPPLPRRWWLLLPSQGGGGCSSLAKAVVVVPPLPRRWWLFLPCQGGGGCCSLAKAVVVVPPLPRRWWLFLPCPGGGGCSSLAKAVVVVPPLPRRWWLLLPSQGGGGCCSLAKARRWLFLPCQGGGGCSSLAQAVVVVPALPRRWWLLLPSQGVGGCSSLAQRWWLFPPLPRRWWLFLPCQGGGGCSSLAEAVAQQAVGWRSLPTTFHPRRVHSRISLLGIVPHDAAARWDFSGISHSLSSCIPALLHTHLVGSQVGAIDYLDMVNITEDYLDMVNITEDYLDMVNITEDYLDMVNITEDYLDIREARNIQSAACQERASCYRIIAESRSGGVILYRFLDYLSPDIPSLSLLGLSLVVDSFSNVSAVTEEIHNPPSYLIQCRRSSKCRNARGSSPTPLHSLLNLAPHFPSRRSPRLVAGSAGNGMFLRRQYFGAECIVFQPGCFINWSSGSAIKEAVSRLAPQPGYTASYLPRGDIRFMIHEAGEFDELASEETTCLVDALAQEILDGFLEDTSYRKHIDLPIVFLLGVEPRRDVHLGGPAFYDKWIDEAPVTTDPRQVEHRGGGEYGGWAVSLLASHRGDPGSIISRVTPDLRMRETCWTMPLVGGFSWGSTVSPAPSFRHCSLLPSLTLFTHYHIGSIATSPPTRRPPTQGARYPRGARETIIVHYKYDLSRMHYLETYYLDMSETTTGFCIEICFKLFASRMIGLHLEVICYTQHDETTARQFRALRSWLGIKEDLDMFLGNLPPRGVYASSQRTNSSFWRTVTNKSPTNHIPDIFNG</sequence>
<organism evidence="1 2">
    <name type="scientific">Dryococelus australis</name>
    <dbReference type="NCBI Taxonomy" id="614101"/>
    <lineage>
        <taxon>Eukaryota</taxon>
        <taxon>Metazoa</taxon>
        <taxon>Ecdysozoa</taxon>
        <taxon>Arthropoda</taxon>
        <taxon>Hexapoda</taxon>
        <taxon>Insecta</taxon>
        <taxon>Pterygota</taxon>
        <taxon>Neoptera</taxon>
        <taxon>Polyneoptera</taxon>
        <taxon>Phasmatodea</taxon>
        <taxon>Verophasmatodea</taxon>
        <taxon>Anareolatae</taxon>
        <taxon>Phasmatidae</taxon>
        <taxon>Eurycanthinae</taxon>
        <taxon>Dryococelus</taxon>
    </lineage>
</organism>
<evidence type="ECO:0000313" key="1">
    <source>
        <dbReference type="EMBL" id="KAJ8873428.1"/>
    </source>
</evidence>
<name>A0ABQ9GN55_9NEOP</name>
<keyword evidence="2" id="KW-1185">Reference proteome</keyword>
<gene>
    <name evidence="1" type="ORF">PR048_024245</name>
</gene>
<comment type="caution">
    <text evidence="1">The sequence shown here is derived from an EMBL/GenBank/DDBJ whole genome shotgun (WGS) entry which is preliminary data.</text>
</comment>
<proteinExistence type="predicted"/>
<accession>A0ABQ9GN55</accession>
<evidence type="ECO:0000313" key="2">
    <source>
        <dbReference type="Proteomes" id="UP001159363"/>
    </source>
</evidence>
<protein>
    <submittedName>
        <fullName evidence="1">Uncharacterized protein</fullName>
    </submittedName>
</protein>
<dbReference type="EMBL" id="JARBHB010000010">
    <property type="protein sequence ID" value="KAJ8873428.1"/>
    <property type="molecule type" value="Genomic_DNA"/>
</dbReference>